<protein>
    <recommendedName>
        <fullName evidence="2">PKS/mFAS DH domain-containing protein</fullName>
    </recommendedName>
</protein>
<dbReference type="InterPro" id="IPR049900">
    <property type="entry name" value="PKS_mFAS_DH"/>
</dbReference>
<dbReference type="InterPro" id="IPR049551">
    <property type="entry name" value="PKS_DH_C"/>
</dbReference>
<name>A0A918ASA8_9PSEU</name>
<gene>
    <name evidence="3" type="ORF">GCM10010185_61060</name>
</gene>
<dbReference type="InterPro" id="IPR049552">
    <property type="entry name" value="PKS_DH_N"/>
</dbReference>
<dbReference type="SMART" id="SM00826">
    <property type="entry name" value="PKS_DH"/>
    <property type="match status" value="1"/>
</dbReference>
<proteinExistence type="predicted"/>
<dbReference type="Pfam" id="PF21089">
    <property type="entry name" value="PKS_DH_N"/>
    <property type="match status" value="1"/>
</dbReference>
<organism evidence="3 4">
    <name type="scientific">Saccharothrix coeruleofusca</name>
    <dbReference type="NCBI Taxonomy" id="33919"/>
    <lineage>
        <taxon>Bacteria</taxon>
        <taxon>Bacillati</taxon>
        <taxon>Actinomycetota</taxon>
        <taxon>Actinomycetes</taxon>
        <taxon>Pseudonocardiales</taxon>
        <taxon>Pseudonocardiaceae</taxon>
        <taxon>Saccharothrix</taxon>
    </lineage>
</organism>
<evidence type="ECO:0000256" key="1">
    <source>
        <dbReference type="PROSITE-ProRule" id="PRU01363"/>
    </source>
</evidence>
<dbReference type="InterPro" id="IPR020807">
    <property type="entry name" value="PKS_DH"/>
</dbReference>
<dbReference type="Pfam" id="PF14765">
    <property type="entry name" value="PS-DH"/>
    <property type="match status" value="1"/>
</dbReference>
<dbReference type="PROSITE" id="PS52019">
    <property type="entry name" value="PKS_MFAS_DH"/>
    <property type="match status" value="1"/>
</dbReference>
<sequence>MAEGATTAPAFPAECRLVLRHDDFIMRNHRVHDVPVLPGVAFLDVVCRIAVAAGLDPAGVELRHVLFTEAVATTGGYDREIVITAGPGPGRLHLVGRSRWLDGERPFTPWRENFQAQLVTADRPEPGPPPVVPDGGVRRERSMEDMYAYTRARDISHGVPMRCTGVLRLGRAELLADLALSHPDPAEARFHLHPAKLDAATIVAYGQTDAALREPFIPLFIESFRAPRPLPGRFTVHVPRPERLAPSGELFHSDLVLYDERGRFAAELVGLACKRIREPDLVRRLLAEPGRH</sequence>
<dbReference type="Proteomes" id="UP000639606">
    <property type="component" value="Unassembled WGS sequence"/>
</dbReference>
<reference evidence="3" key="2">
    <citation type="submission" date="2020-09" db="EMBL/GenBank/DDBJ databases">
        <authorList>
            <person name="Sun Q."/>
            <person name="Ohkuma M."/>
        </authorList>
    </citation>
    <scope>NUCLEOTIDE SEQUENCE</scope>
    <source>
        <strain evidence="3">JCM 3313</strain>
    </source>
</reference>
<evidence type="ECO:0000259" key="2">
    <source>
        <dbReference type="PROSITE" id="PS52019"/>
    </source>
</evidence>
<evidence type="ECO:0000313" key="3">
    <source>
        <dbReference type="EMBL" id="GGP78959.1"/>
    </source>
</evidence>
<feature type="active site" description="Proton donor; for dehydratase activity" evidence="1">
    <location>
        <position position="198"/>
    </location>
</feature>
<dbReference type="EMBL" id="BMRG01000018">
    <property type="protein sequence ID" value="GGP78959.1"/>
    <property type="molecule type" value="Genomic_DNA"/>
</dbReference>
<reference evidence="3" key="1">
    <citation type="journal article" date="2014" name="Int. J. Syst. Evol. Microbiol.">
        <title>Complete genome sequence of Corynebacterium casei LMG S-19264T (=DSM 44701T), isolated from a smear-ripened cheese.</title>
        <authorList>
            <consortium name="US DOE Joint Genome Institute (JGI-PGF)"/>
            <person name="Walter F."/>
            <person name="Albersmeier A."/>
            <person name="Kalinowski J."/>
            <person name="Ruckert C."/>
        </authorList>
    </citation>
    <scope>NUCLEOTIDE SEQUENCE</scope>
    <source>
        <strain evidence="3">JCM 3313</strain>
    </source>
</reference>
<accession>A0A918ASA8</accession>
<dbReference type="InterPro" id="IPR042104">
    <property type="entry name" value="PKS_dehydratase_sf"/>
</dbReference>
<feature type="region of interest" description="N-terminal hotdog fold" evidence="1">
    <location>
        <begin position="1"/>
        <end position="125"/>
    </location>
</feature>
<feature type="active site" description="Proton acceptor; for dehydratase activity" evidence="1">
    <location>
        <position position="29"/>
    </location>
</feature>
<dbReference type="AlphaFoldDB" id="A0A918ASA8"/>
<dbReference type="Gene3D" id="3.10.129.110">
    <property type="entry name" value="Polyketide synthase dehydratase"/>
    <property type="match status" value="1"/>
</dbReference>
<feature type="domain" description="PKS/mFAS DH" evidence="2">
    <location>
        <begin position="1"/>
        <end position="282"/>
    </location>
</feature>
<evidence type="ECO:0000313" key="4">
    <source>
        <dbReference type="Proteomes" id="UP000639606"/>
    </source>
</evidence>
<comment type="caution">
    <text evidence="3">The sequence shown here is derived from an EMBL/GenBank/DDBJ whole genome shotgun (WGS) entry which is preliminary data.</text>
</comment>
<dbReference type="RefSeq" id="WP_189226783.1">
    <property type="nucleotide sequence ID" value="NZ_BMRG01000018.1"/>
</dbReference>
<keyword evidence="4" id="KW-1185">Reference proteome</keyword>
<feature type="region of interest" description="C-terminal hotdog fold" evidence="1">
    <location>
        <begin position="137"/>
        <end position="282"/>
    </location>
</feature>